<feature type="domain" description="F-box" evidence="1">
    <location>
        <begin position="15"/>
        <end position="52"/>
    </location>
</feature>
<protein>
    <recommendedName>
        <fullName evidence="1">F-box domain-containing protein</fullName>
    </recommendedName>
</protein>
<dbReference type="InterPro" id="IPR001810">
    <property type="entry name" value="F-box_dom"/>
</dbReference>
<accession>A0AAF0VAI0</accession>
<sequence>MNGVSQMRKCAKEEICEDIMIKILDFLPSKCLAKFKCVSKCWEKYIADCRCRRWNQKPYLVGFFCQHSEITRELLFFFSSSTKDYSVIDGTFDDNLFNGKARLVIHPTVPHIFYLGLQCNIISYDFEMDVAQLVNNFSGCPTMKRYKLFPFEWHEWPRRLL</sequence>
<organism evidence="2 3">
    <name type="scientific">Solanum verrucosum</name>
    <dbReference type="NCBI Taxonomy" id="315347"/>
    <lineage>
        <taxon>Eukaryota</taxon>
        <taxon>Viridiplantae</taxon>
        <taxon>Streptophyta</taxon>
        <taxon>Embryophyta</taxon>
        <taxon>Tracheophyta</taxon>
        <taxon>Spermatophyta</taxon>
        <taxon>Magnoliopsida</taxon>
        <taxon>eudicotyledons</taxon>
        <taxon>Gunneridae</taxon>
        <taxon>Pentapetalae</taxon>
        <taxon>asterids</taxon>
        <taxon>lamiids</taxon>
        <taxon>Solanales</taxon>
        <taxon>Solanaceae</taxon>
        <taxon>Solanoideae</taxon>
        <taxon>Solaneae</taxon>
        <taxon>Solanum</taxon>
    </lineage>
</organism>
<keyword evidence="3" id="KW-1185">Reference proteome</keyword>
<dbReference type="InterPro" id="IPR036047">
    <property type="entry name" value="F-box-like_dom_sf"/>
</dbReference>
<dbReference type="Proteomes" id="UP001234989">
    <property type="component" value="Chromosome 12"/>
</dbReference>
<evidence type="ECO:0000259" key="1">
    <source>
        <dbReference type="Pfam" id="PF00646"/>
    </source>
</evidence>
<dbReference type="SUPFAM" id="SSF81383">
    <property type="entry name" value="F-box domain"/>
    <property type="match status" value="1"/>
</dbReference>
<dbReference type="AlphaFoldDB" id="A0AAF0VAI0"/>
<gene>
    <name evidence="2" type="ORF">MTR67_053406</name>
</gene>
<reference evidence="2" key="1">
    <citation type="submission" date="2023-08" db="EMBL/GenBank/DDBJ databases">
        <title>A de novo genome assembly of Solanum verrucosum Schlechtendal, a Mexican diploid species geographically isolated from the other diploid A-genome species in potato relatives.</title>
        <authorList>
            <person name="Hosaka K."/>
        </authorList>
    </citation>
    <scope>NUCLEOTIDE SEQUENCE</scope>
    <source>
        <tissue evidence="2">Young leaves</tissue>
    </source>
</reference>
<name>A0AAF0VAI0_SOLVR</name>
<evidence type="ECO:0000313" key="2">
    <source>
        <dbReference type="EMBL" id="WMV60021.1"/>
    </source>
</evidence>
<proteinExistence type="predicted"/>
<evidence type="ECO:0000313" key="3">
    <source>
        <dbReference type="Proteomes" id="UP001234989"/>
    </source>
</evidence>
<dbReference type="EMBL" id="CP133623">
    <property type="protein sequence ID" value="WMV60021.1"/>
    <property type="molecule type" value="Genomic_DNA"/>
</dbReference>
<dbReference type="Pfam" id="PF00646">
    <property type="entry name" value="F-box"/>
    <property type="match status" value="1"/>
</dbReference>